<sequence length="88" mass="9858">MLGGYKQQDESSEEYKPVAEFAVKQLSAKENQDYSLVKVHSVHTQVVAGRNYKLDLEVAGKSDPSKRYEAVVYEPLKGEKQLSSHSAK</sequence>
<dbReference type="InterPro" id="IPR018073">
    <property type="entry name" value="Prot_inh_cystat_CS"/>
</dbReference>
<dbReference type="SUPFAM" id="SSF54403">
    <property type="entry name" value="Cystatin/monellin"/>
    <property type="match status" value="1"/>
</dbReference>
<proteinExistence type="predicted"/>
<dbReference type="InterPro" id="IPR000010">
    <property type="entry name" value="Cystatin_dom"/>
</dbReference>
<evidence type="ECO:0000313" key="4">
    <source>
        <dbReference type="Proteomes" id="UP001489004"/>
    </source>
</evidence>
<dbReference type="AlphaFoldDB" id="A0AAW1QFK6"/>
<dbReference type="Gene3D" id="3.10.450.10">
    <property type="match status" value="1"/>
</dbReference>
<dbReference type="Pfam" id="PF16845">
    <property type="entry name" value="SQAPI"/>
    <property type="match status" value="1"/>
</dbReference>
<reference evidence="3 4" key="1">
    <citation type="journal article" date="2024" name="Nat. Commun.">
        <title>Phylogenomics reveals the evolutionary origins of lichenization in chlorophyte algae.</title>
        <authorList>
            <person name="Puginier C."/>
            <person name="Libourel C."/>
            <person name="Otte J."/>
            <person name="Skaloud P."/>
            <person name="Haon M."/>
            <person name="Grisel S."/>
            <person name="Petersen M."/>
            <person name="Berrin J.G."/>
            <person name="Delaux P.M."/>
            <person name="Dal Grande F."/>
            <person name="Keller J."/>
        </authorList>
    </citation>
    <scope>NUCLEOTIDE SEQUENCE [LARGE SCALE GENOMIC DNA]</scope>
    <source>
        <strain evidence="3 4">SAG 2043</strain>
    </source>
</reference>
<evidence type="ECO:0000259" key="2">
    <source>
        <dbReference type="SMART" id="SM00043"/>
    </source>
</evidence>
<dbReference type="PROSITE" id="PS00287">
    <property type="entry name" value="CYSTATIN"/>
    <property type="match status" value="1"/>
</dbReference>
<dbReference type="GO" id="GO:0004869">
    <property type="term" value="F:cysteine-type endopeptidase inhibitor activity"/>
    <property type="evidence" value="ECO:0007669"/>
    <property type="project" value="UniProtKB-KW"/>
</dbReference>
<protein>
    <recommendedName>
        <fullName evidence="2">Cystatin domain-containing protein</fullName>
    </recommendedName>
</protein>
<dbReference type="PANTHER" id="PTHR47364">
    <property type="entry name" value="CYSTEINE PROTEINASE INHIBITOR 5"/>
    <property type="match status" value="1"/>
</dbReference>
<dbReference type="PANTHER" id="PTHR47364:SF2">
    <property type="entry name" value="CYSTEINE PROTEINASE INHIBITOR 5"/>
    <property type="match status" value="1"/>
</dbReference>
<accession>A0AAW1QFK6</accession>
<keyword evidence="1" id="KW-0789">Thiol protease inhibitor</keyword>
<dbReference type="EMBL" id="JALJOR010000003">
    <property type="protein sequence ID" value="KAK9820215.1"/>
    <property type="molecule type" value="Genomic_DNA"/>
</dbReference>
<dbReference type="InterPro" id="IPR046350">
    <property type="entry name" value="Cystatin_sf"/>
</dbReference>
<keyword evidence="4" id="KW-1185">Reference proteome</keyword>
<organism evidence="3 4">
    <name type="scientific">[Myrmecia] bisecta</name>
    <dbReference type="NCBI Taxonomy" id="41462"/>
    <lineage>
        <taxon>Eukaryota</taxon>
        <taxon>Viridiplantae</taxon>
        <taxon>Chlorophyta</taxon>
        <taxon>core chlorophytes</taxon>
        <taxon>Trebouxiophyceae</taxon>
        <taxon>Trebouxiales</taxon>
        <taxon>Trebouxiaceae</taxon>
        <taxon>Myrmecia</taxon>
    </lineage>
</organism>
<gene>
    <name evidence="3" type="ORF">WJX72_007568</name>
</gene>
<name>A0AAW1QFK6_9CHLO</name>
<evidence type="ECO:0000313" key="3">
    <source>
        <dbReference type="EMBL" id="KAK9820215.1"/>
    </source>
</evidence>
<dbReference type="CDD" id="cd00042">
    <property type="entry name" value="CY"/>
    <property type="match status" value="1"/>
</dbReference>
<feature type="domain" description="Cystatin" evidence="2">
    <location>
        <begin position="1"/>
        <end position="88"/>
    </location>
</feature>
<evidence type="ECO:0000256" key="1">
    <source>
        <dbReference type="ARBA" id="ARBA00022704"/>
    </source>
</evidence>
<comment type="caution">
    <text evidence="3">The sequence shown here is derived from an EMBL/GenBank/DDBJ whole genome shotgun (WGS) entry which is preliminary data.</text>
</comment>
<dbReference type="SMART" id="SM00043">
    <property type="entry name" value="CY"/>
    <property type="match status" value="1"/>
</dbReference>
<keyword evidence="1" id="KW-0646">Protease inhibitor</keyword>
<dbReference type="Proteomes" id="UP001489004">
    <property type="component" value="Unassembled WGS sequence"/>
</dbReference>